<dbReference type="EMBL" id="VBAO01000185">
    <property type="protein sequence ID" value="TMI81077.1"/>
    <property type="molecule type" value="Genomic_DNA"/>
</dbReference>
<comment type="caution">
    <text evidence="3">The sequence shown here is derived from an EMBL/GenBank/DDBJ whole genome shotgun (WGS) entry which is preliminary data.</text>
</comment>
<dbReference type="AlphaFoldDB" id="A0A537JBZ5"/>
<organism evidence="3 4">
    <name type="scientific">Candidatus Segetimicrobium genomatis</name>
    <dbReference type="NCBI Taxonomy" id="2569760"/>
    <lineage>
        <taxon>Bacteria</taxon>
        <taxon>Bacillati</taxon>
        <taxon>Candidatus Sysuimicrobiota</taxon>
        <taxon>Candidatus Sysuimicrobiia</taxon>
        <taxon>Candidatus Sysuimicrobiales</taxon>
        <taxon>Candidatus Segetimicrobiaceae</taxon>
        <taxon>Candidatus Segetimicrobium</taxon>
    </lineage>
</organism>
<sequence>MAMRILLATIGITMALGAPGTALAEPAGPWMTLLSITFPILADLPGLPVNCTGWYATSQGHGGSMPISVYVTAGHCNVPHIVRMGEGLEQPPVLGHIDRLGVDAAVGVRVDQRATRTFPILAMTLPQPGERALVAGYSAGHLTEAVLTTLPRCFHGFLCFHSDHALRPGMSGASILSLRTGQIIGVLVGTSLDSHGYGDQHTIWATPAVALRALIELAAPGGPEADRAGGMVSSHSTPPTLRLE</sequence>
<feature type="chain" id="PRO_5021857373" description="Trypsin-like peptidase domain-containing protein" evidence="2">
    <location>
        <begin position="25"/>
        <end position="244"/>
    </location>
</feature>
<evidence type="ECO:0000313" key="3">
    <source>
        <dbReference type="EMBL" id="TMI81077.1"/>
    </source>
</evidence>
<proteinExistence type="predicted"/>
<feature type="signal peptide" evidence="2">
    <location>
        <begin position="1"/>
        <end position="24"/>
    </location>
</feature>
<evidence type="ECO:0000313" key="4">
    <source>
        <dbReference type="Proteomes" id="UP000320048"/>
    </source>
</evidence>
<gene>
    <name evidence="3" type="ORF">E6H04_07500</name>
</gene>
<dbReference type="InterPro" id="IPR009003">
    <property type="entry name" value="Peptidase_S1_PA"/>
</dbReference>
<dbReference type="Proteomes" id="UP000320048">
    <property type="component" value="Unassembled WGS sequence"/>
</dbReference>
<evidence type="ECO:0000256" key="1">
    <source>
        <dbReference type="SAM" id="MobiDB-lite"/>
    </source>
</evidence>
<reference evidence="3 4" key="1">
    <citation type="journal article" date="2019" name="Nat. Microbiol.">
        <title>Mediterranean grassland soil C-N compound turnover is dependent on rainfall and depth, and is mediated by genomically divergent microorganisms.</title>
        <authorList>
            <person name="Diamond S."/>
            <person name="Andeer P.F."/>
            <person name="Li Z."/>
            <person name="Crits-Christoph A."/>
            <person name="Burstein D."/>
            <person name="Anantharaman K."/>
            <person name="Lane K.R."/>
            <person name="Thomas B.C."/>
            <person name="Pan C."/>
            <person name="Northen T.R."/>
            <person name="Banfield J.F."/>
        </authorList>
    </citation>
    <scope>NUCLEOTIDE SEQUENCE [LARGE SCALE GENOMIC DNA]</scope>
    <source>
        <strain evidence="3">NP_7</strain>
    </source>
</reference>
<dbReference type="SUPFAM" id="SSF50494">
    <property type="entry name" value="Trypsin-like serine proteases"/>
    <property type="match status" value="1"/>
</dbReference>
<evidence type="ECO:0008006" key="5">
    <source>
        <dbReference type="Google" id="ProtNLM"/>
    </source>
</evidence>
<keyword evidence="2" id="KW-0732">Signal</keyword>
<evidence type="ECO:0000256" key="2">
    <source>
        <dbReference type="SAM" id="SignalP"/>
    </source>
</evidence>
<accession>A0A537JBZ5</accession>
<protein>
    <recommendedName>
        <fullName evidence="5">Trypsin-like peptidase domain-containing protein</fullName>
    </recommendedName>
</protein>
<feature type="region of interest" description="Disordered" evidence="1">
    <location>
        <begin position="224"/>
        <end position="244"/>
    </location>
</feature>
<name>A0A537JBZ5_9BACT</name>
<feature type="compositionally biased region" description="Polar residues" evidence="1">
    <location>
        <begin position="233"/>
        <end position="244"/>
    </location>
</feature>